<gene>
    <name evidence="3" type="ORF">HF526_08340</name>
</gene>
<proteinExistence type="predicted"/>
<dbReference type="InterPro" id="IPR010982">
    <property type="entry name" value="Lambda_DNA-bd_dom_sf"/>
</dbReference>
<dbReference type="EMBL" id="JAAXLA010000011">
    <property type="protein sequence ID" value="NMH97323.1"/>
    <property type="molecule type" value="Genomic_DNA"/>
</dbReference>
<dbReference type="InterPro" id="IPR043917">
    <property type="entry name" value="DUF5753"/>
</dbReference>
<dbReference type="Pfam" id="PF19054">
    <property type="entry name" value="DUF5753"/>
    <property type="match status" value="1"/>
</dbReference>
<dbReference type="Gene3D" id="1.10.260.40">
    <property type="entry name" value="lambda repressor-like DNA-binding domains"/>
    <property type="match status" value="1"/>
</dbReference>
<sequence>MGTEPPGRDELSRSLRRLLEASGLTGKDVAATTGFSRAKVSRLLQGKLVPTEADADALLRALDASAEERRRLVDLAAELHEQRTSRVVVLRGGMATYQRRYGEIERESKHIRTFCPQMVPGLVQSPDYARVIFQSSGRPPEEVEAGIAARLERQKLLNELGDRQFTLIVTEGAVRWNLLGPEGMAEQLDQLADRARCPGPVRIGIIPWHVQADFVTTTSFDLHDERAVITATDVGTSILTAPRDVVEYITRFDRIETLAFFGDAAGDVLAGIADDFRRLLH</sequence>
<dbReference type="InterPro" id="IPR001763">
    <property type="entry name" value="Rhodanese-like_dom"/>
</dbReference>
<evidence type="ECO:0000259" key="2">
    <source>
        <dbReference type="PROSITE" id="PS50943"/>
    </source>
</evidence>
<evidence type="ECO:0000313" key="4">
    <source>
        <dbReference type="Proteomes" id="UP000820669"/>
    </source>
</evidence>
<dbReference type="CDD" id="cd00093">
    <property type="entry name" value="HTH_XRE"/>
    <property type="match status" value="1"/>
</dbReference>
<feature type="domain" description="HTH cro/C1-type" evidence="2">
    <location>
        <begin position="15"/>
        <end position="69"/>
    </location>
</feature>
<evidence type="ECO:0000313" key="3">
    <source>
        <dbReference type="EMBL" id="NMH97323.1"/>
    </source>
</evidence>
<accession>A0ABX1SA32</accession>
<protein>
    <submittedName>
        <fullName evidence="3">Helix-turn-helix domain-containing protein</fullName>
    </submittedName>
</protein>
<dbReference type="SUPFAM" id="SSF47413">
    <property type="entry name" value="lambda repressor-like DNA-binding domains"/>
    <property type="match status" value="1"/>
</dbReference>
<keyword evidence="4" id="KW-1185">Reference proteome</keyword>
<dbReference type="RefSeq" id="WP_169380773.1">
    <property type="nucleotide sequence ID" value="NZ_JAAXLA010000011.1"/>
</dbReference>
<dbReference type="Pfam" id="PF13560">
    <property type="entry name" value="HTH_31"/>
    <property type="match status" value="1"/>
</dbReference>
<comment type="caution">
    <text evidence="3">The sequence shown here is derived from an EMBL/GenBank/DDBJ whole genome shotgun (WGS) entry which is preliminary data.</text>
</comment>
<name>A0ABX1SA32_9PSEU</name>
<dbReference type="InterPro" id="IPR001387">
    <property type="entry name" value="Cro/C1-type_HTH"/>
</dbReference>
<reference evidence="3 4" key="1">
    <citation type="submission" date="2020-04" db="EMBL/GenBank/DDBJ databases">
        <authorList>
            <person name="Klaysubun C."/>
            <person name="Duangmal K."/>
            <person name="Lipun K."/>
        </authorList>
    </citation>
    <scope>NUCLEOTIDE SEQUENCE [LARGE SCALE GENOMIC DNA]</scope>
    <source>
        <strain evidence="3 4">K10HN5</strain>
    </source>
</reference>
<dbReference type="Proteomes" id="UP000820669">
    <property type="component" value="Unassembled WGS sequence"/>
</dbReference>
<dbReference type="PROSITE" id="PS50943">
    <property type="entry name" value="HTH_CROC1"/>
    <property type="match status" value="1"/>
</dbReference>
<feature type="domain" description="Rhodanese" evidence="1">
    <location>
        <begin position="76"/>
        <end position="106"/>
    </location>
</feature>
<evidence type="ECO:0000259" key="1">
    <source>
        <dbReference type="PROSITE" id="PS50206"/>
    </source>
</evidence>
<dbReference type="PROSITE" id="PS50206">
    <property type="entry name" value="RHODANESE_3"/>
    <property type="match status" value="1"/>
</dbReference>
<organism evidence="3 4">
    <name type="scientific">Pseudonocardia acidicola</name>
    <dbReference type="NCBI Taxonomy" id="2724939"/>
    <lineage>
        <taxon>Bacteria</taxon>
        <taxon>Bacillati</taxon>
        <taxon>Actinomycetota</taxon>
        <taxon>Actinomycetes</taxon>
        <taxon>Pseudonocardiales</taxon>
        <taxon>Pseudonocardiaceae</taxon>
        <taxon>Pseudonocardia</taxon>
    </lineage>
</organism>
<dbReference type="SMART" id="SM00530">
    <property type="entry name" value="HTH_XRE"/>
    <property type="match status" value="1"/>
</dbReference>